<feature type="domain" description="EAL" evidence="1">
    <location>
        <begin position="85"/>
        <end position="336"/>
    </location>
</feature>
<dbReference type="InterPro" id="IPR035919">
    <property type="entry name" value="EAL_sf"/>
</dbReference>
<dbReference type="PROSITE" id="PS50883">
    <property type="entry name" value="EAL"/>
    <property type="match status" value="1"/>
</dbReference>
<dbReference type="Proteomes" id="UP000277437">
    <property type="component" value="Chromosome"/>
</dbReference>
<reference evidence="2 3" key="1">
    <citation type="submission" date="2018-12" db="EMBL/GenBank/DDBJ databases">
        <authorList>
            <consortium name="Pathogen Informatics"/>
        </authorList>
    </citation>
    <scope>NUCLEOTIDE SEQUENCE [LARGE SCALE GENOMIC DNA]</scope>
    <source>
        <strain evidence="2 3">NCTC7357</strain>
    </source>
</reference>
<protein>
    <submittedName>
        <fullName evidence="2">Diguanylate cyclase/phosphodiesterase</fullName>
    </submittedName>
</protein>
<evidence type="ECO:0000313" key="2">
    <source>
        <dbReference type="EMBL" id="VEF74298.1"/>
    </source>
</evidence>
<dbReference type="SUPFAM" id="SSF141868">
    <property type="entry name" value="EAL domain-like"/>
    <property type="match status" value="1"/>
</dbReference>
<dbReference type="InterPro" id="IPR050706">
    <property type="entry name" value="Cyclic-di-GMP_PDE-like"/>
</dbReference>
<dbReference type="PANTHER" id="PTHR33121">
    <property type="entry name" value="CYCLIC DI-GMP PHOSPHODIESTERASE PDEF"/>
    <property type="match status" value="1"/>
</dbReference>
<dbReference type="CDD" id="cd01948">
    <property type="entry name" value="EAL"/>
    <property type="match status" value="1"/>
</dbReference>
<dbReference type="PANTHER" id="PTHR33121:SF70">
    <property type="entry name" value="SIGNALING PROTEIN YKOW"/>
    <property type="match status" value="1"/>
</dbReference>
<accession>A0AAX3FU33</accession>
<dbReference type="SMART" id="SM00052">
    <property type="entry name" value="EAL"/>
    <property type="match status" value="1"/>
</dbReference>
<dbReference type="Gene3D" id="3.20.20.450">
    <property type="entry name" value="EAL domain"/>
    <property type="match status" value="1"/>
</dbReference>
<evidence type="ECO:0000313" key="3">
    <source>
        <dbReference type="Proteomes" id="UP000277437"/>
    </source>
</evidence>
<dbReference type="Pfam" id="PF00563">
    <property type="entry name" value="EAL"/>
    <property type="match status" value="1"/>
</dbReference>
<proteinExistence type="predicted"/>
<dbReference type="RefSeq" id="WP_124325465.1">
    <property type="nucleotide sequence ID" value="NZ_CP118137.1"/>
</dbReference>
<dbReference type="AlphaFoldDB" id="A0AAX3FU33"/>
<sequence length="345" mass="38803">MKPVTSYPSKISTQDFKLVENSYPKESLGKEDVYFSRKYEILESEQGKAQPMPDNNQINWQKNLTSEGACSCRVLQASEQERLQTIALLDDFNTAIAKGELKVYLQPQVTIADNKIIGAEALVRWLHPRFGLLAPGAFLPTIEKYGKIGALSLWLLHECMLLSRSQMQPQKIRISINLSMLDLESPSFPQQVEILLKQTGAQATELCMEITESSAMHNPEQCLASMLRLRQMGFTLSIDDFGTGYSSLSYLSRMPVNELKIDRSFITQLHDSKQRDIVKAIVQLGLTLKLRLVAEGVEDSTVCDFLEGLGCHEMQGYLIAKPMPAVDFFVWLNACSGCWQDLPQN</sequence>
<dbReference type="EMBL" id="LR134334">
    <property type="protein sequence ID" value="VEF74298.1"/>
    <property type="molecule type" value="Genomic_DNA"/>
</dbReference>
<evidence type="ECO:0000259" key="1">
    <source>
        <dbReference type="PROSITE" id="PS50883"/>
    </source>
</evidence>
<dbReference type="GO" id="GO:0071111">
    <property type="term" value="F:cyclic-guanylate-specific phosphodiesterase activity"/>
    <property type="evidence" value="ECO:0007669"/>
    <property type="project" value="InterPro"/>
</dbReference>
<dbReference type="InterPro" id="IPR001633">
    <property type="entry name" value="EAL_dom"/>
</dbReference>
<name>A0AAX3FU33_9PSED</name>
<gene>
    <name evidence="2" type="primary">cph2_4</name>
    <name evidence="2" type="ORF">NCTC7357_02591</name>
</gene>
<organism evidence="2 3">
    <name type="scientific">Pseudomonas chlororaphis</name>
    <dbReference type="NCBI Taxonomy" id="587753"/>
    <lineage>
        <taxon>Bacteria</taxon>
        <taxon>Pseudomonadati</taxon>
        <taxon>Pseudomonadota</taxon>
        <taxon>Gammaproteobacteria</taxon>
        <taxon>Pseudomonadales</taxon>
        <taxon>Pseudomonadaceae</taxon>
        <taxon>Pseudomonas</taxon>
    </lineage>
</organism>